<dbReference type="Gene3D" id="1.10.10.10">
    <property type="entry name" value="Winged helix-like DNA-binding domain superfamily/Winged helix DNA-binding domain"/>
    <property type="match status" value="1"/>
</dbReference>
<sequence>MAPERGGAEEGAGERELTAIEGAMLALSRARSRRALARLGRRRNAPPGRRPDLPNAVFELLDTVAAATGHGEAPTVGELAPLLGVDQPRASRLVSQAVAAGVLRRGADPRDARRSPVALTPEGRRTLAGVSAFRRQVLAEATADWPAADRRALARLLPRLVRDMAAVTEADPVGRAGG</sequence>
<organism evidence="2 3">
    <name type="scientific">Streptomyces sedi</name>
    <dbReference type="NCBI Taxonomy" id="555059"/>
    <lineage>
        <taxon>Bacteria</taxon>
        <taxon>Bacillati</taxon>
        <taxon>Actinomycetota</taxon>
        <taxon>Actinomycetes</taxon>
        <taxon>Kitasatosporales</taxon>
        <taxon>Streptomycetaceae</taxon>
        <taxon>Streptomyces</taxon>
    </lineage>
</organism>
<dbReference type="Proteomes" id="UP000311713">
    <property type="component" value="Unassembled WGS sequence"/>
</dbReference>
<dbReference type="Pfam" id="PF12802">
    <property type="entry name" value="MarR_2"/>
    <property type="match status" value="1"/>
</dbReference>
<feature type="domain" description="HTH marR-type" evidence="1">
    <location>
        <begin position="17"/>
        <end position="162"/>
    </location>
</feature>
<protein>
    <submittedName>
        <fullName evidence="2">Winged helix-turn-helix transcriptional regulator</fullName>
    </submittedName>
</protein>
<gene>
    <name evidence="2" type="ORF">FH715_16755</name>
</gene>
<dbReference type="GO" id="GO:0003700">
    <property type="term" value="F:DNA-binding transcription factor activity"/>
    <property type="evidence" value="ECO:0007669"/>
    <property type="project" value="InterPro"/>
</dbReference>
<evidence type="ECO:0000259" key="1">
    <source>
        <dbReference type="PROSITE" id="PS50995"/>
    </source>
</evidence>
<dbReference type="PANTHER" id="PTHR33164">
    <property type="entry name" value="TRANSCRIPTIONAL REGULATOR, MARR FAMILY"/>
    <property type="match status" value="1"/>
</dbReference>
<comment type="caution">
    <text evidence="2">The sequence shown here is derived from an EMBL/GenBank/DDBJ whole genome shotgun (WGS) entry which is preliminary data.</text>
</comment>
<dbReference type="EMBL" id="VDGT01000012">
    <property type="protein sequence ID" value="TNM28815.1"/>
    <property type="molecule type" value="Genomic_DNA"/>
</dbReference>
<dbReference type="InterPro" id="IPR036388">
    <property type="entry name" value="WH-like_DNA-bd_sf"/>
</dbReference>
<dbReference type="RefSeq" id="WP_139646318.1">
    <property type="nucleotide sequence ID" value="NZ_BAAAZS010000099.1"/>
</dbReference>
<keyword evidence="3" id="KW-1185">Reference proteome</keyword>
<dbReference type="InterPro" id="IPR000835">
    <property type="entry name" value="HTH_MarR-typ"/>
</dbReference>
<dbReference type="PANTHER" id="PTHR33164:SF57">
    <property type="entry name" value="MARR-FAMILY TRANSCRIPTIONAL REGULATOR"/>
    <property type="match status" value="1"/>
</dbReference>
<dbReference type="PROSITE" id="PS50995">
    <property type="entry name" value="HTH_MARR_2"/>
    <property type="match status" value="1"/>
</dbReference>
<reference evidence="2 3" key="1">
    <citation type="submission" date="2019-06" db="EMBL/GenBank/DDBJ databases">
        <title>Draft genome of Streptomyces sedi sp. JCM16909.</title>
        <authorList>
            <person name="Klykleung N."/>
            <person name="Tanasupawat S."/>
            <person name="Kudo T."/>
            <person name="Yuki M."/>
            <person name="Ohkuma M."/>
        </authorList>
    </citation>
    <scope>NUCLEOTIDE SEQUENCE [LARGE SCALE GENOMIC DNA]</scope>
    <source>
        <strain evidence="2 3">JCM 16909</strain>
    </source>
</reference>
<dbReference type="SUPFAM" id="SSF46785">
    <property type="entry name" value="Winged helix' DNA-binding domain"/>
    <property type="match status" value="1"/>
</dbReference>
<name>A0A5C4UZH0_9ACTN</name>
<dbReference type="SMART" id="SM00347">
    <property type="entry name" value="HTH_MARR"/>
    <property type="match status" value="1"/>
</dbReference>
<dbReference type="AlphaFoldDB" id="A0A5C4UZH0"/>
<accession>A0A5C4UZH0</accession>
<proteinExistence type="predicted"/>
<dbReference type="OrthoDB" id="7774677at2"/>
<dbReference type="GO" id="GO:0006950">
    <property type="term" value="P:response to stress"/>
    <property type="evidence" value="ECO:0007669"/>
    <property type="project" value="TreeGrafter"/>
</dbReference>
<evidence type="ECO:0000313" key="2">
    <source>
        <dbReference type="EMBL" id="TNM28815.1"/>
    </source>
</evidence>
<evidence type="ECO:0000313" key="3">
    <source>
        <dbReference type="Proteomes" id="UP000311713"/>
    </source>
</evidence>
<dbReference type="InterPro" id="IPR039422">
    <property type="entry name" value="MarR/SlyA-like"/>
</dbReference>
<dbReference type="InterPro" id="IPR036390">
    <property type="entry name" value="WH_DNA-bd_sf"/>
</dbReference>